<dbReference type="GO" id="GO:0000725">
    <property type="term" value="P:recombinational repair"/>
    <property type="evidence" value="ECO:0007669"/>
    <property type="project" value="TreeGrafter"/>
</dbReference>
<dbReference type="Pfam" id="PF13245">
    <property type="entry name" value="AAA_19"/>
    <property type="match status" value="1"/>
</dbReference>
<dbReference type="Pfam" id="PF13538">
    <property type="entry name" value="UvrD_C_2"/>
    <property type="match status" value="1"/>
</dbReference>
<dbReference type="GO" id="GO:0005524">
    <property type="term" value="F:ATP binding"/>
    <property type="evidence" value="ECO:0007669"/>
    <property type="project" value="InterPro"/>
</dbReference>
<gene>
    <name evidence="3" type="ORF">NY151_06495</name>
</gene>
<evidence type="ECO:0000256" key="1">
    <source>
        <dbReference type="ARBA" id="ARBA00034923"/>
    </source>
</evidence>
<dbReference type="InterPro" id="IPR027417">
    <property type="entry name" value="P-loop_NTPase"/>
</dbReference>
<dbReference type="Gene3D" id="3.40.50.300">
    <property type="entry name" value="P-loop containing nucleotide triphosphate hydrolases"/>
    <property type="match status" value="2"/>
</dbReference>
<evidence type="ECO:0000259" key="2">
    <source>
        <dbReference type="Pfam" id="PF13538"/>
    </source>
</evidence>
<proteinExistence type="predicted"/>
<dbReference type="SUPFAM" id="SSF52540">
    <property type="entry name" value="P-loop containing nucleoside triphosphate hydrolases"/>
    <property type="match status" value="1"/>
</dbReference>
<dbReference type="InterPro" id="IPR000212">
    <property type="entry name" value="DNA_helicase_UvrD/REP"/>
</dbReference>
<protein>
    <recommendedName>
        <fullName evidence="1">DNA 3'-5' helicase II</fullName>
    </recommendedName>
</protein>
<dbReference type="RefSeq" id="WP_077083711.1">
    <property type="nucleotide sequence ID" value="NZ_CP116614.1"/>
</dbReference>
<dbReference type="GO" id="GO:0003677">
    <property type="term" value="F:DNA binding"/>
    <property type="evidence" value="ECO:0007669"/>
    <property type="project" value="InterPro"/>
</dbReference>
<name>A0AAF0B9J9_PORGN</name>
<evidence type="ECO:0000313" key="3">
    <source>
        <dbReference type="EMBL" id="WCG02329.1"/>
    </source>
</evidence>
<dbReference type="GO" id="GO:0043138">
    <property type="term" value="F:3'-5' DNA helicase activity"/>
    <property type="evidence" value="ECO:0007669"/>
    <property type="project" value="TreeGrafter"/>
</dbReference>
<dbReference type="AlphaFoldDB" id="A0AAF0B9J9"/>
<organism evidence="3 4">
    <name type="scientific">Porphyromonas gingivalis</name>
    <name type="common">Bacteroides gingivalis</name>
    <dbReference type="NCBI Taxonomy" id="837"/>
    <lineage>
        <taxon>Bacteria</taxon>
        <taxon>Pseudomonadati</taxon>
        <taxon>Bacteroidota</taxon>
        <taxon>Bacteroidia</taxon>
        <taxon>Bacteroidales</taxon>
        <taxon>Porphyromonadaceae</taxon>
        <taxon>Porphyromonas</taxon>
    </lineage>
</organism>
<evidence type="ECO:0000313" key="4">
    <source>
        <dbReference type="Proteomes" id="UP001179501"/>
    </source>
</evidence>
<reference evidence="3" key="1">
    <citation type="submission" date="2023-01" db="EMBL/GenBank/DDBJ databases">
        <title>Phages are important unrecognized players in the ecology of the oral pathogen Porphyromonas gingivalis.</title>
        <authorList>
            <person name="Matrishin C.B."/>
            <person name="Kauffman K.M."/>
        </authorList>
    </citation>
    <scope>NUCLEOTIDE SEQUENCE</scope>
    <source>
        <strain evidence="3">ATCC 49417</strain>
    </source>
</reference>
<dbReference type="InterPro" id="IPR027785">
    <property type="entry name" value="UvrD-like_helicase_C"/>
</dbReference>
<dbReference type="Proteomes" id="UP001179501">
    <property type="component" value="Chromosome"/>
</dbReference>
<feature type="domain" description="UvrD-like helicase C-terminal" evidence="2">
    <location>
        <begin position="546"/>
        <end position="591"/>
    </location>
</feature>
<sequence length="695" mass="81045">MMQKKEKLIKNTCYSKQIIIFVNEGIFITSMKSSYFYHNLPYKEGEEPDWLVNIEEYSRVNCLRVYLLKNPVVDSGHEEYDKHFLLLASGFQLCIVEEPDSENFESFEEDIKGDIRYLYQKYDYRSKMGLYSKVENALIKSTKLGDFADIAGLMDKLRLSDPLQKRKSELLVSLCIGSVNEIEKVGVDVPETLVEKVRHKIQLFDGDQTRFIYDNRQQKVIKIQGLSGTGKTELLLHKLKELYSLSDDVKIFFTCHNRILASTLRIRIQQFFNYMKVQKQIDWEERLWCANAWGRTFDPDSGLYRYICDHYGLSFHSYSNSTSFDQICKKALNELRNQGEIKPAFDYIIVDESQDFDQNFEELCKAVTSKQVYMAGDVFQSIFAEHIAKAYNADYLLGKCYRTAPDTLMFAHAMGLGLFEPKRYRWLKEEDWETCGYSVKKNGDRMTLTREPNKRFDGDDISYESVKVYKRKLTSTIEQMVCTLIDEMNKENDYTLTPNDIAIIFVDEKKDNYNYANQICIAIGNKYNWETNKAYESKKPVANSVLVSNRNNAKGLEYPYVICITENIADNHQFRNALYTMLTRSFIRSYLLITDSTYTVPQEIKDGLHQIKTKHAMTIRCADAEEEKEIGMRFEQAKRATSLKELIEQYIKDNNIDGTYVNKILNMLSNIDITGLEEDDLIERIEKAAELLMLK</sequence>
<accession>A0AAF0B9J9</accession>
<dbReference type="EMBL" id="CP116614">
    <property type="protein sequence ID" value="WCG02329.1"/>
    <property type="molecule type" value="Genomic_DNA"/>
</dbReference>
<dbReference type="PANTHER" id="PTHR11070">
    <property type="entry name" value="UVRD / RECB / PCRA DNA HELICASE FAMILY MEMBER"/>
    <property type="match status" value="1"/>
</dbReference>
<dbReference type="PANTHER" id="PTHR11070:SF2">
    <property type="entry name" value="ATP-DEPENDENT DNA HELICASE SRS2"/>
    <property type="match status" value="1"/>
</dbReference>